<dbReference type="PANTHER" id="PTHR24020:SF87">
    <property type="entry name" value="COLLAGEN ALPHA-1(VI) CHAIN-LIKE"/>
    <property type="match status" value="1"/>
</dbReference>
<evidence type="ECO:0000259" key="1">
    <source>
        <dbReference type="PROSITE" id="PS50234"/>
    </source>
</evidence>
<organism evidence="2 3">
    <name type="scientific">Pseudonaja textilis</name>
    <name type="common">Eastern brown snake</name>
    <dbReference type="NCBI Taxonomy" id="8673"/>
    <lineage>
        <taxon>Eukaryota</taxon>
        <taxon>Metazoa</taxon>
        <taxon>Chordata</taxon>
        <taxon>Craniata</taxon>
        <taxon>Vertebrata</taxon>
        <taxon>Euteleostomi</taxon>
        <taxon>Lepidosauria</taxon>
        <taxon>Squamata</taxon>
        <taxon>Bifurcata</taxon>
        <taxon>Unidentata</taxon>
        <taxon>Episquamata</taxon>
        <taxon>Toxicofera</taxon>
        <taxon>Serpentes</taxon>
        <taxon>Colubroidea</taxon>
        <taxon>Elapidae</taxon>
        <taxon>Hydrophiinae</taxon>
        <taxon>Pseudonaja</taxon>
    </lineage>
</organism>
<dbReference type="Proteomes" id="UP000472273">
    <property type="component" value="Unplaced"/>
</dbReference>
<reference evidence="2" key="2">
    <citation type="submission" date="2025-09" db="UniProtKB">
        <authorList>
            <consortium name="Ensembl"/>
        </authorList>
    </citation>
    <scope>IDENTIFICATION</scope>
</reference>
<sequence length="239" mass="27068">MLLRIFHSSFLGKSTYICTLIQVTLRIQINPQVASTNLRELTTNPQNSVCFIDIIFILDSSESAKGILYDKQKEFAILLSDKLFLMKPTRAQRYDIRLAIILKVEVVSTLQQFPTKDSLKNAVDAMQYYGEGTYTATAISKAIDIFQMARQGVRKVAVVITDGQADQREPHKLEVVVRDAHAVNIEIFVIGVVQKTDPNFENFRKEMDLIATDPDSDHVYQIDDFMTLQGKNDVQESTS</sequence>
<dbReference type="GeneTree" id="ENSGT00940000161647"/>
<dbReference type="InterPro" id="IPR050525">
    <property type="entry name" value="ECM_Assembly_Org"/>
</dbReference>
<dbReference type="Ensembl" id="ENSPTXT00000020326.1">
    <property type="protein sequence ID" value="ENSPTXP00000019725.1"/>
    <property type="gene ID" value="ENSPTXG00000013646.1"/>
</dbReference>
<dbReference type="InterPro" id="IPR002035">
    <property type="entry name" value="VWF_A"/>
</dbReference>
<dbReference type="PROSITE" id="PS50234">
    <property type="entry name" value="VWFA"/>
    <property type="match status" value="1"/>
</dbReference>
<dbReference type="InterPro" id="IPR036465">
    <property type="entry name" value="vWFA_dom_sf"/>
</dbReference>
<protein>
    <recommendedName>
        <fullName evidence="1">VWFA domain-containing protein</fullName>
    </recommendedName>
</protein>
<dbReference type="Pfam" id="PF00092">
    <property type="entry name" value="VWA"/>
    <property type="match status" value="1"/>
</dbReference>
<dbReference type="OMA" id="REPHKLE"/>
<dbReference type="PANTHER" id="PTHR24020">
    <property type="entry name" value="COLLAGEN ALPHA"/>
    <property type="match status" value="1"/>
</dbReference>
<reference evidence="2" key="1">
    <citation type="submission" date="2025-08" db="UniProtKB">
        <authorList>
            <consortium name="Ensembl"/>
        </authorList>
    </citation>
    <scope>IDENTIFICATION</scope>
</reference>
<feature type="domain" description="VWFA" evidence="1">
    <location>
        <begin position="53"/>
        <end position="238"/>
    </location>
</feature>
<evidence type="ECO:0000313" key="3">
    <source>
        <dbReference type="Proteomes" id="UP000472273"/>
    </source>
</evidence>
<keyword evidence="3" id="KW-1185">Reference proteome</keyword>
<dbReference type="Gene3D" id="3.40.50.410">
    <property type="entry name" value="von Willebrand factor, type A domain"/>
    <property type="match status" value="1"/>
</dbReference>
<dbReference type="SUPFAM" id="SSF53300">
    <property type="entry name" value="vWA-like"/>
    <property type="match status" value="1"/>
</dbReference>
<dbReference type="AlphaFoldDB" id="A0A670Z777"/>
<dbReference type="SMART" id="SM00327">
    <property type="entry name" value="VWA"/>
    <property type="match status" value="1"/>
</dbReference>
<name>A0A670Z777_PSETE</name>
<proteinExistence type="predicted"/>
<evidence type="ECO:0000313" key="2">
    <source>
        <dbReference type="Ensembl" id="ENSPTXP00000019725.1"/>
    </source>
</evidence>
<accession>A0A670Z777</accession>
<dbReference type="CDD" id="cd01450">
    <property type="entry name" value="vWFA_subfamily_ECM"/>
    <property type="match status" value="1"/>
</dbReference>